<accession>A0A9P4UCG9</accession>
<organism evidence="3 4">
    <name type="scientific">Karstenula rhodostoma CBS 690.94</name>
    <dbReference type="NCBI Taxonomy" id="1392251"/>
    <lineage>
        <taxon>Eukaryota</taxon>
        <taxon>Fungi</taxon>
        <taxon>Dikarya</taxon>
        <taxon>Ascomycota</taxon>
        <taxon>Pezizomycotina</taxon>
        <taxon>Dothideomycetes</taxon>
        <taxon>Pleosporomycetidae</taxon>
        <taxon>Pleosporales</taxon>
        <taxon>Massarineae</taxon>
        <taxon>Didymosphaeriaceae</taxon>
        <taxon>Karstenula</taxon>
    </lineage>
</organism>
<protein>
    <submittedName>
        <fullName evidence="3">Uncharacterized protein</fullName>
    </submittedName>
</protein>
<reference evidence="3" key="1">
    <citation type="journal article" date="2020" name="Stud. Mycol.">
        <title>101 Dothideomycetes genomes: a test case for predicting lifestyles and emergence of pathogens.</title>
        <authorList>
            <person name="Haridas S."/>
            <person name="Albert R."/>
            <person name="Binder M."/>
            <person name="Bloem J."/>
            <person name="Labutti K."/>
            <person name="Salamov A."/>
            <person name="Andreopoulos B."/>
            <person name="Baker S."/>
            <person name="Barry K."/>
            <person name="Bills G."/>
            <person name="Bluhm B."/>
            <person name="Cannon C."/>
            <person name="Castanera R."/>
            <person name="Culley D."/>
            <person name="Daum C."/>
            <person name="Ezra D."/>
            <person name="Gonzalez J."/>
            <person name="Henrissat B."/>
            <person name="Kuo A."/>
            <person name="Liang C."/>
            <person name="Lipzen A."/>
            <person name="Lutzoni F."/>
            <person name="Magnuson J."/>
            <person name="Mondo S."/>
            <person name="Nolan M."/>
            <person name="Ohm R."/>
            <person name="Pangilinan J."/>
            <person name="Park H.-J."/>
            <person name="Ramirez L."/>
            <person name="Alfaro M."/>
            <person name="Sun H."/>
            <person name="Tritt A."/>
            <person name="Yoshinaga Y."/>
            <person name="Zwiers L.-H."/>
            <person name="Turgeon B."/>
            <person name="Goodwin S."/>
            <person name="Spatafora J."/>
            <person name="Crous P."/>
            <person name="Grigoriev I."/>
        </authorList>
    </citation>
    <scope>NUCLEOTIDE SEQUENCE</scope>
    <source>
        <strain evidence="3">CBS 690.94</strain>
    </source>
</reference>
<evidence type="ECO:0000313" key="3">
    <source>
        <dbReference type="EMBL" id="KAF2444142.1"/>
    </source>
</evidence>
<keyword evidence="2" id="KW-0812">Transmembrane</keyword>
<feature type="compositionally biased region" description="Low complexity" evidence="1">
    <location>
        <begin position="49"/>
        <end position="59"/>
    </location>
</feature>
<feature type="compositionally biased region" description="Polar residues" evidence="1">
    <location>
        <begin position="330"/>
        <end position="347"/>
    </location>
</feature>
<feature type="region of interest" description="Disordered" evidence="1">
    <location>
        <begin position="457"/>
        <end position="483"/>
    </location>
</feature>
<keyword evidence="2" id="KW-1133">Transmembrane helix</keyword>
<dbReference type="Proteomes" id="UP000799764">
    <property type="component" value="Unassembled WGS sequence"/>
</dbReference>
<evidence type="ECO:0000256" key="2">
    <source>
        <dbReference type="SAM" id="Phobius"/>
    </source>
</evidence>
<feature type="region of interest" description="Disordered" evidence="1">
    <location>
        <begin position="327"/>
        <end position="396"/>
    </location>
</feature>
<feature type="compositionally biased region" description="Low complexity" evidence="1">
    <location>
        <begin position="348"/>
        <end position="365"/>
    </location>
</feature>
<evidence type="ECO:0000256" key="1">
    <source>
        <dbReference type="SAM" id="MobiDB-lite"/>
    </source>
</evidence>
<feature type="region of interest" description="Disordered" evidence="1">
    <location>
        <begin position="16"/>
        <end position="93"/>
    </location>
</feature>
<keyword evidence="2" id="KW-0472">Membrane</keyword>
<dbReference type="AlphaFoldDB" id="A0A9P4UCG9"/>
<sequence length="562" mass="61756">MISRRDLRKRPVFVPMAPFTSSHDDEAWGLELFSSDDEIEDDKPDTEEGASASVGASAAPDLQQPLPTQNTVDSENDRPHYELAPSKSSDQRQTVVKERFILPTSPHATDHLTNLATGLDGLFRHRGDDWILEPDVDPLSSFVFPWISASFRATPNTDQVSARSKESDSSAYSGPILQTRWNTTSLLFGALPTRAPSTYLVDLNGNVYHHLQEVLDEGTKDDKEQSPILGPGFCATDDEADVAPSPTPIARLHTSINGLAPMPRSKRPAPPIVAVRSPANPVVCSLTHPASPSYILPSRSMTDTLLSSTPPLPPLLPFSHFAAHPRHPVSHNNLTTSQSSAHQDSALTQFSPTSSAQSSISPALSKPREQDDGESSGTIHGELKGAPSDSSQSDFKSSNFATLDHRVGEIQCEETQTEGILTVECKAGEEFPGGEAYPQEESCVWEKAHAVEEGVVEEADPHEGSPISNEAQPAKKANPESKPYIRKQPHLEYAIRLSKPPHRPAHLQEHHHEEPPYEEEHIAQPAVGFNMRKFASRLWVLIVLVGMMFFDWSYRRGQYPTE</sequence>
<proteinExistence type="predicted"/>
<feature type="compositionally biased region" description="Acidic residues" evidence="1">
    <location>
        <begin position="34"/>
        <end position="48"/>
    </location>
</feature>
<evidence type="ECO:0000313" key="4">
    <source>
        <dbReference type="Proteomes" id="UP000799764"/>
    </source>
</evidence>
<comment type="caution">
    <text evidence="3">The sequence shown here is derived from an EMBL/GenBank/DDBJ whole genome shotgun (WGS) entry which is preliminary data.</text>
</comment>
<name>A0A9P4UCG9_9PLEO</name>
<dbReference type="EMBL" id="MU001501">
    <property type="protein sequence ID" value="KAF2444142.1"/>
    <property type="molecule type" value="Genomic_DNA"/>
</dbReference>
<keyword evidence="4" id="KW-1185">Reference proteome</keyword>
<feature type="transmembrane region" description="Helical" evidence="2">
    <location>
        <begin position="538"/>
        <end position="554"/>
    </location>
</feature>
<gene>
    <name evidence="3" type="ORF">P171DRAFT_444377</name>
</gene>